<reference evidence="3" key="1">
    <citation type="submission" date="2021-01" db="EMBL/GenBank/DDBJ databases">
        <authorList>
            <person name="Corre E."/>
            <person name="Pelletier E."/>
            <person name="Niang G."/>
            <person name="Scheremetjew M."/>
            <person name="Finn R."/>
            <person name="Kale V."/>
            <person name="Holt S."/>
            <person name="Cochrane G."/>
            <person name="Meng A."/>
            <person name="Brown T."/>
            <person name="Cohen L."/>
        </authorList>
    </citation>
    <scope>NUCLEOTIDE SEQUENCE</scope>
    <source>
        <strain evidence="3">CCCM811</strain>
    </source>
</reference>
<feature type="domain" description="Pyridoxamine 5'-phosphate oxidase Alr4036 family FMN-binding" evidence="2">
    <location>
        <begin position="30"/>
        <end position="121"/>
    </location>
</feature>
<gene>
    <name evidence="3" type="ORF">LGLO00237_LOCUS28001</name>
</gene>
<sequence length="228" mass="25957">MATESSRNAAEYTGVKDAKKENQGFNADRTEWRTKLVEAIEKEGHEQSRIIYVATISEKGLPTVRTCIFRGFQRGGVVIATDKRTNKVKQLKDKEKPVAQVLWYFQGQKQQFRLTGMVETIDSETKSEDQQKIRSNFWEKMGSRSKKWNTGPTPSAPTAKTPSAKAQAEEEEIQREGGFAMEEEGFDNFALLILHPVSVDWSDVAFGEHKLYEKDSQDANWHALRLNP</sequence>
<evidence type="ECO:0000313" key="3">
    <source>
        <dbReference type="EMBL" id="CAE0676223.1"/>
    </source>
</evidence>
<evidence type="ECO:0000259" key="2">
    <source>
        <dbReference type="Pfam" id="PF12766"/>
    </source>
</evidence>
<feature type="region of interest" description="Disordered" evidence="1">
    <location>
        <begin position="141"/>
        <end position="174"/>
    </location>
</feature>
<feature type="region of interest" description="Disordered" evidence="1">
    <location>
        <begin position="1"/>
        <end position="27"/>
    </location>
</feature>
<dbReference type="InterPro" id="IPR024624">
    <property type="entry name" value="Pyridox_Oxase_Alr4036_FMN-bd"/>
</dbReference>
<dbReference type="InterPro" id="IPR012349">
    <property type="entry name" value="Split_barrel_FMN-bd"/>
</dbReference>
<protein>
    <recommendedName>
        <fullName evidence="2">Pyridoxamine 5'-phosphate oxidase Alr4036 family FMN-binding domain-containing protein</fullName>
    </recommendedName>
</protein>
<organism evidence="3">
    <name type="scientific">Lotharella globosa</name>
    <dbReference type="NCBI Taxonomy" id="91324"/>
    <lineage>
        <taxon>Eukaryota</taxon>
        <taxon>Sar</taxon>
        <taxon>Rhizaria</taxon>
        <taxon>Cercozoa</taxon>
        <taxon>Chlorarachniophyceae</taxon>
        <taxon>Lotharella</taxon>
    </lineage>
</organism>
<name>A0A7S3Z9J6_9EUKA</name>
<dbReference type="PANTHER" id="PTHR28243:SF1">
    <property type="entry name" value="PYRIDOXAMINE 5'-PHOSPHATE OXIDASE ALR4036 FAMILY FMN-BINDING DOMAIN-CONTAINING PROTEIN"/>
    <property type="match status" value="1"/>
</dbReference>
<dbReference type="SUPFAM" id="SSF50475">
    <property type="entry name" value="FMN-binding split barrel"/>
    <property type="match status" value="1"/>
</dbReference>
<feature type="compositionally biased region" description="Low complexity" evidence="1">
    <location>
        <begin position="150"/>
        <end position="166"/>
    </location>
</feature>
<dbReference type="UniPathway" id="UPA01068">
    <property type="reaction ID" value="UER00304"/>
</dbReference>
<dbReference type="Pfam" id="PF12766">
    <property type="entry name" value="Pyridox_oxase_2"/>
    <property type="match status" value="1"/>
</dbReference>
<proteinExistence type="predicted"/>
<evidence type="ECO:0000256" key="1">
    <source>
        <dbReference type="SAM" id="MobiDB-lite"/>
    </source>
</evidence>
<accession>A0A7S3Z9J6</accession>
<dbReference type="Gene3D" id="2.30.110.10">
    <property type="entry name" value="Electron Transport, Fmn-binding Protein, Chain A"/>
    <property type="match status" value="1"/>
</dbReference>
<dbReference type="PANTHER" id="PTHR28243">
    <property type="entry name" value="AGL049CP"/>
    <property type="match status" value="1"/>
</dbReference>
<dbReference type="EMBL" id="HBIV01039452">
    <property type="protein sequence ID" value="CAE0676223.1"/>
    <property type="molecule type" value="Transcribed_RNA"/>
</dbReference>
<dbReference type="GO" id="GO:0010181">
    <property type="term" value="F:FMN binding"/>
    <property type="evidence" value="ECO:0007669"/>
    <property type="project" value="InterPro"/>
</dbReference>
<dbReference type="AlphaFoldDB" id="A0A7S3Z9J6"/>
<feature type="compositionally biased region" description="Basic and acidic residues" evidence="1">
    <location>
        <begin position="14"/>
        <end position="27"/>
    </location>
</feature>